<dbReference type="PANTHER" id="PTHR42939">
    <property type="entry name" value="ABC TRANSPORTER ATP-BINDING PROTEIN ALBC-RELATED"/>
    <property type="match status" value="1"/>
</dbReference>
<dbReference type="GO" id="GO:0016887">
    <property type="term" value="F:ATP hydrolysis activity"/>
    <property type="evidence" value="ECO:0007669"/>
    <property type="project" value="InterPro"/>
</dbReference>
<keyword evidence="1" id="KW-0813">Transport</keyword>
<evidence type="ECO:0000256" key="1">
    <source>
        <dbReference type="ARBA" id="ARBA00022448"/>
    </source>
</evidence>
<evidence type="ECO:0000313" key="6">
    <source>
        <dbReference type="Proteomes" id="UP001139347"/>
    </source>
</evidence>
<dbReference type="Proteomes" id="UP001139347">
    <property type="component" value="Unassembled WGS sequence"/>
</dbReference>
<dbReference type="PROSITE" id="PS00211">
    <property type="entry name" value="ABC_TRANSPORTER_1"/>
    <property type="match status" value="1"/>
</dbReference>
<name>A0A9X1WP37_9BACL</name>
<comment type="caution">
    <text evidence="5">The sequence shown here is derived from an EMBL/GenBank/DDBJ whole genome shotgun (WGS) entry which is preliminary data.</text>
</comment>
<dbReference type="InterPro" id="IPR027417">
    <property type="entry name" value="P-loop_NTPase"/>
</dbReference>
<dbReference type="EMBL" id="JALIRP010000004">
    <property type="protein sequence ID" value="MCJ8012473.1"/>
    <property type="molecule type" value="Genomic_DNA"/>
</dbReference>
<evidence type="ECO:0000256" key="3">
    <source>
        <dbReference type="ARBA" id="ARBA00022840"/>
    </source>
</evidence>
<accession>A0A9X1WP37</accession>
<dbReference type="CDD" id="cd03230">
    <property type="entry name" value="ABC_DR_subfamily_A"/>
    <property type="match status" value="1"/>
</dbReference>
<dbReference type="AlphaFoldDB" id="A0A9X1WP37"/>
<dbReference type="PANTHER" id="PTHR42939:SF1">
    <property type="entry name" value="ABC TRANSPORTER ATP-BINDING PROTEIN ALBC-RELATED"/>
    <property type="match status" value="1"/>
</dbReference>
<organism evidence="5 6">
    <name type="scientific">Paenibacillus mangrovi</name>
    <dbReference type="NCBI Taxonomy" id="2931978"/>
    <lineage>
        <taxon>Bacteria</taxon>
        <taxon>Bacillati</taxon>
        <taxon>Bacillota</taxon>
        <taxon>Bacilli</taxon>
        <taxon>Bacillales</taxon>
        <taxon>Paenibacillaceae</taxon>
        <taxon>Paenibacillus</taxon>
    </lineage>
</organism>
<dbReference type="InterPro" id="IPR003593">
    <property type="entry name" value="AAA+_ATPase"/>
</dbReference>
<dbReference type="InterPro" id="IPR003439">
    <property type="entry name" value="ABC_transporter-like_ATP-bd"/>
</dbReference>
<dbReference type="Gene3D" id="3.40.50.300">
    <property type="entry name" value="P-loop containing nucleotide triphosphate hydrolases"/>
    <property type="match status" value="1"/>
</dbReference>
<proteinExistence type="predicted"/>
<sequence>MDEPIVRVEGLSKQIKQQSIVSDISFSLSKGSILALCGGNGAGKSTVLRMLAGIMQPTTGETIVNNIRWKHNRRLYCQQIGYMPDDYAFNHGLTAEETMSFWASLRKVHKKRVGEVLAMVGLENVRKKRVTTFSKGMRQRVMMAQAMLAKPLLLIMDEPTNGLDPFWTREFIKLLKQLKQDGSTIVFSTHQLEAAENAADTVIFLNHGRNVGEGSVDSFLDRYENLYAAFNDCLGLE</sequence>
<feature type="domain" description="ABC transporter" evidence="4">
    <location>
        <begin position="6"/>
        <end position="232"/>
    </location>
</feature>
<dbReference type="SUPFAM" id="SSF52540">
    <property type="entry name" value="P-loop containing nucleoside triphosphate hydrolases"/>
    <property type="match status" value="1"/>
</dbReference>
<evidence type="ECO:0000256" key="2">
    <source>
        <dbReference type="ARBA" id="ARBA00022741"/>
    </source>
</evidence>
<dbReference type="Pfam" id="PF00005">
    <property type="entry name" value="ABC_tran"/>
    <property type="match status" value="1"/>
</dbReference>
<evidence type="ECO:0000259" key="4">
    <source>
        <dbReference type="PROSITE" id="PS50893"/>
    </source>
</evidence>
<keyword evidence="6" id="KW-1185">Reference proteome</keyword>
<dbReference type="GO" id="GO:0005524">
    <property type="term" value="F:ATP binding"/>
    <property type="evidence" value="ECO:0007669"/>
    <property type="project" value="UniProtKB-KW"/>
</dbReference>
<reference evidence="5" key="1">
    <citation type="submission" date="2022-04" db="EMBL/GenBank/DDBJ databases">
        <title>Paenibacillus mangrovi sp. nov., a novel endophytic bacterium isolated from bark of Kandelia candel.</title>
        <authorList>
            <person name="Tuo L."/>
        </authorList>
    </citation>
    <scope>NUCLEOTIDE SEQUENCE</scope>
    <source>
        <strain evidence="5">KQZ6P-2</strain>
    </source>
</reference>
<dbReference type="SMART" id="SM00382">
    <property type="entry name" value="AAA"/>
    <property type="match status" value="1"/>
</dbReference>
<gene>
    <name evidence="5" type="ORF">MUG84_12085</name>
</gene>
<evidence type="ECO:0000313" key="5">
    <source>
        <dbReference type="EMBL" id="MCJ8012473.1"/>
    </source>
</evidence>
<dbReference type="PROSITE" id="PS50893">
    <property type="entry name" value="ABC_TRANSPORTER_2"/>
    <property type="match status" value="1"/>
</dbReference>
<keyword evidence="3 5" id="KW-0067">ATP-binding</keyword>
<protein>
    <submittedName>
        <fullName evidence="5">ABC transporter ATP-binding protein</fullName>
    </submittedName>
</protein>
<dbReference type="InterPro" id="IPR017871">
    <property type="entry name" value="ABC_transporter-like_CS"/>
</dbReference>
<dbReference type="RefSeq" id="WP_244725269.1">
    <property type="nucleotide sequence ID" value="NZ_JALIRP010000004.1"/>
</dbReference>
<keyword evidence="2" id="KW-0547">Nucleotide-binding</keyword>
<dbReference type="InterPro" id="IPR051782">
    <property type="entry name" value="ABC_Transporter_VariousFunc"/>
</dbReference>